<feature type="compositionally biased region" description="Pro residues" evidence="4">
    <location>
        <begin position="274"/>
        <end position="285"/>
    </location>
</feature>
<reference evidence="6" key="2">
    <citation type="submission" date="2021-09" db="EMBL/GenBank/DDBJ databases">
        <authorList>
            <person name="Jia N."/>
            <person name="Wang J."/>
            <person name="Shi W."/>
            <person name="Du L."/>
            <person name="Sun Y."/>
            <person name="Zhan W."/>
            <person name="Jiang J."/>
            <person name="Wang Q."/>
            <person name="Zhang B."/>
            <person name="Ji P."/>
            <person name="Sakyi L.B."/>
            <person name="Cui X."/>
            <person name="Yuan T."/>
            <person name="Jiang B."/>
            <person name="Yang W."/>
            <person name="Lam T.T.-Y."/>
            <person name="Chang Q."/>
            <person name="Ding S."/>
            <person name="Wang X."/>
            <person name="Zhu J."/>
            <person name="Ruan X."/>
            <person name="Zhao L."/>
            <person name="Wei J."/>
            <person name="Que T."/>
            <person name="Du C."/>
            <person name="Cheng J."/>
            <person name="Dai P."/>
            <person name="Han X."/>
            <person name="Huang E."/>
            <person name="Gao Y."/>
            <person name="Liu J."/>
            <person name="Shao H."/>
            <person name="Ye R."/>
            <person name="Li L."/>
            <person name="Wei W."/>
            <person name="Wang X."/>
            <person name="Wang C."/>
            <person name="Huo Q."/>
            <person name="Li W."/>
            <person name="Guo W."/>
            <person name="Chen H."/>
            <person name="Chen S."/>
            <person name="Zhou L."/>
            <person name="Zhou L."/>
            <person name="Ni X."/>
            <person name="Tian J."/>
            <person name="Zhou Y."/>
            <person name="Sheng Y."/>
            <person name="Liu T."/>
            <person name="Pan Y."/>
            <person name="Xia L."/>
            <person name="Li J."/>
            <person name="Zhao F."/>
            <person name="Cao W."/>
        </authorList>
    </citation>
    <scope>NUCLEOTIDE SEQUENCE</scope>
    <source>
        <strain evidence="6">Rmic-2018</strain>
        <tissue evidence="6">Larvae</tissue>
    </source>
</reference>
<protein>
    <recommendedName>
        <fullName evidence="2">Proteasome inhibitor PI31 subunit</fullName>
    </recommendedName>
</protein>
<dbReference type="GO" id="GO:0004866">
    <property type="term" value="F:endopeptidase inhibitor activity"/>
    <property type="evidence" value="ECO:0007669"/>
    <property type="project" value="InterPro"/>
</dbReference>
<dbReference type="GO" id="GO:0070628">
    <property type="term" value="F:proteasome binding"/>
    <property type="evidence" value="ECO:0007669"/>
    <property type="project" value="InterPro"/>
</dbReference>
<dbReference type="AlphaFoldDB" id="A0A9J6DS01"/>
<evidence type="ECO:0000259" key="5">
    <source>
        <dbReference type="Pfam" id="PF11566"/>
    </source>
</evidence>
<dbReference type="EMBL" id="JABSTU010000007">
    <property type="protein sequence ID" value="KAH8024729.1"/>
    <property type="molecule type" value="Genomic_DNA"/>
</dbReference>
<proteinExistence type="inferred from homology"/>
<dbReference type="GO" id="GO:0000502">
    <property type="term" value="C:proteasome complex"/>
    <property type="evidence" value="ECO:0007669"/>
    <property type="project" value="UniProtKB-KW"/>
</dbReference>
<keyword evidence="3" id="KW-0647">Proteasome</keyword>
<dbReference type="Proteomes" id="UP000821866">
    <property type="component" value="Unassembled WGS sequence"/>
</dbReference>
<name>A0A9J6DS01_RHIMP</name>
<dbReference type="Pfam" id="PF11566">
    <property type="entry name" value="PI31_Prot_N"/>
    <property type="match status" value="1"/>
</dbReference>
<dbReference type="InterPro" id="IPR045128">
    <property type="entry name" value="PI31-like"/>
</dbReference>
<evidence type="ECO:0000256" key="1">
    <source>
        <dbReference type="ARBA" id="ARBA00006405"/>
    </source>
</evidence>
<dbReference type="PANTHER" id="PTHR13266">
    <property type="entry name" value="PROTEASOME INHIBITOR"/>
    <property type="match status" value="1"/>
</dbReference>
<gene>
    <name evidence="6" type="ORF">HPB51_001065</name>
</gene>
<feature type="compositionally biased region" description="Low complexity" evidence="4">
    <location>
        <begin position="253"/>
        <end position="273"/>
    </location>
</feature>
<evidence type="ECO:0000313" key="6">
    <source>
        <dbReference type="EMBL" id="KAH8024729.1"/>
    </source>
</evidence>
<organism evidence="6 7">
    <name type="scientific">Rhipicephalus microplus</name>
    <name type="common">Cattle tick</name>
    <name type="synonym">Boophilus microplus</name>
    <dbReference type="NCBI Taxonomy" id="6941"/>
    <lineage>
        <taxon>Eukaryota</taxon>
        <taxon>Metazoa</taxon>
        <taxon>Ecdysozoa</taxon>
        <taxon>Arthropoda</taxon>
        <taxon>Chelicerata</taxon>
        <taxon>Arachnida</taxon>
        <taxon>Acari</taxon>
        <taxon>Parasitiformes</taxon>
        <taxon>Ixodida</taxon>
        <taxon>Ixodoidea</taxon>
        <taxon>Ixodidae</taxon>
        <taxon>Rhipicephalinae</taxon>
        <taxon>Rhipicephalus</taxon>
        <taxon>Boophilus</taxon>
    </lineage>
</organism>
<keyword evidence="7" id="KW-1185">Reference proteome</keyword>
<sequence>MRQQGTAHKPKPRQPGTAMPNPDEKSSTVSCADKYFGLELLFKLCKDTLKSKSDALVLLVHYQLAKSGKRCHGTGETWTQGSQSTELLPDGWNDNQSLYTLRYASVQGSDRYILKVIPSGGFLLVNVLNIRKEKTASTNLAMNTYTSGEFKELSRTYKNLDEVMSKLKTEVVSALDSIDSSTQAMSSRNASRMVSQENNPLHIPSRQPGIEWSPLQEIPRVGQRDLNPFYQGPPGGGMLMDPRQLPRPHHSDPGVGIPGIPRGSIPPGARFDPFGPPRPDGPPGVPGNRFAGPNPDHLPPPPDYDDMFS</sequence>
<accession>A0A9J6DS01</accession>
<feature type="region of interest" description="Disordered" evidence="4">
    <location>
        <begin position="224"/>
        <end position="309"/>
    </location>
</feature>
<feature type="region of interest" description="Disordered" evidence="4">
    <location>
        <begin position="182"/>
        <end position="210"/>
    </location>
</feature>
<evidence type="ECO:0000256" key="4">
    <source>
        <dbReference type="SAM" id="MobiDB-lite"/>
    </source>
</evidence>
<dbReference type="Gene3D" id="3.40.1000.30">
    <property type="match status" value="1"/>
</dbReference>
<evidence type="ECO:0000313" key="7">
    <source>
        <dbReference type="Proteomes" id="UP000821866"/>
    </source>
</evidence>
<feature type="domain" description="PI31 proteasome regulator N-terminal" evidence="5">
    <location>
        <begin position="48"/>
        <end position="176"/>
    </location>
</feature>
<dbReference type="InterPro" id="IPR021625">
    <property type="entry name" value="PI31_Prot_N"/>
</dbReference>
<feature type="compositionally biased region" description="Polar residues" evidence="4">
    <location>
        <begin position="182"/>
        <end position="199"/>
    </location>
</feature>
<dbReference type="VEuPathDB" id="VectorBase:LOC119170537"/>
<evidence type="ECO:0000256" key="2">
    <source>
        <dbReference type="ARBA" id="ARBA00015575"/>
    </source>
</evidence>
<comment type="similarity">
    <text evidence="1">Belongs to the proteasome inhibitor PI31 family.</text>
</comment>
<feature type="region of interest" description="Disordered" evidence="4">
    <location>
        <begin position="1"/>
        <end position="26"/>
    </location>
</feature>
<reference evidence="6" key="1">
    <citation type="journal article" date="2020" name="Cell">
        <title>Large-Scale Comparative Analyses of Tick Genomes Elucidate Their Genetic Diversity and Vector Capacities.</title>
        <authorList>
            <consortium name="Tick Genome and Microbiome Consortium (TIGMIC)"/>
            <person name="Jia N."/>
            <person name="Wang J."/>
            <person name="Shi W."/>
            <person name="Du L."/>
            <person name="Sun Y."/>
            <person name="Zhan W."/>
            <person name="Jiang J.F."/>
            <person name="Wang Q."/>
            <person name="Zhang B."/>
            <person name="Ji P."/>
            <person name="Bell-Sakyi L."/>
            <person name="Cui X.M."/>
            <person name="Yuan T.T."/>
            <person name="Jiang B.G."/>
            <person name="Yang W.F."/>
            <person name="Lam T.T."/>
            <person name="Chang Q.C."/>
            <person name="Ding S.J."/>
            <person name="Wang X.J."/>
            <person name="Zhu J.G."/>
            <person name="Ruan X.D."/>
            <person name="Zhao L."/>
            <person name="Wei J.T."/>
            <person name="Ye R.Z."/>
            <person name="Que T.C."/>
            <person name="Du C.H."/>
            <person name="Zhou Y.H."/>
            <person name="Cheng J.X."/>
            <person name="Dai P.F."/>
            <person name="Guo W.B."/>
            <person name="Han X.H."/>
            <person name="Huang E.J."/>
            <person name="Li L.F."/>
            <person name="Wei W."/>
            <person name="Gao Y.C."/>
            <person name="Liu J.Z."/>
            <person name="Shao H.Z."/>
            <person name="Wang X."/>
            <person name="Wang C.C."/>
            <person name="Yang T.C."/>
            <person name="Huo Q.B."/>
            <person name="Li W."/>
            <person name="Chen H.Y."/>
            <person name="Chen S.E."/>
            <person name="Zhou L.G."/>
            <person name="Ni X.B."/>
            <person name="Tian J.H."/>
            <person name="Sheng Y."/>
            <person name="Liu T."/>
            <person name="Pan Y.S."/>
            <person name="Xia L.Y."/>
            <person name="Li J."/>
            <person name="Zhao F."/>
            <person name="Cao W.C."/>
        </authorList>
    </citation>
    <scope>NUCLEOTIDE SEQUENCE</scope>
    <source>
        <strain evidence="6">Rmic-2018</strain>
    </source>
</reference>
<dbReference type="GO" id="GO:0043161">
    <property type="term" value="P:proteasome-mediated ubiquitin-dependent protein catabolic process"/>
    <property type="evidence" value="ECO:0007669"/>
    <property type="project" value="InterPro"/>
</dbReference>
<comment type="caution">
    <text evidence="6">The sequence shown here is derived from an EMBL/GenBank/DDBJ whole genome shotgun (WGS) entry which is preliminary data.</text>
</comment>
<evidence type="ECO:0000256" key="3">
    <source>
        <dbReference type="ARBA" id="ARBA00022942"/>
    </source>
</evidence>
<dbReference type="PANTHER" id="PTHR13266:SF1">
    <property type="entry name" value="PROTEASOME INHIBITOR PI31 SUBUNIT"/>
    <property type="match status" value="1"/>
</dbReference>